<reference evidence="3" key="1">
    <citation type="submission" date="2016-10" db="EMBL/GenBank/DDBJ databases">
        <authorList>
            <person name="Varghese N."/>
            <person name="Submissions S."/>
        </authorList>
    </citation>
    <scope>NUCLEOTIDE SEQUENCE [LARGE SCALE GENOMIC DNA]</scope>
    <source>
        <strain evidence="3">DSM 4771</strain>
    </source>
</reference>
<organism evidence="2 3">
    <name type="scientific">Salimicrobium halophilum</name>
    <dbReference type="NCBI Taxonomy" id="86666"/>
    <lineage>
        <taxon>Bacteria</taxon>
        <taxon>Bacillati</taxon>
        <taxon>Bacillota</taxon>
        <taxon>Bacilli</taxon>
        <taxon>Bacillales</taxon>
        <taxon>Bacillaceae</taxon>
        <taxon>Salimicrobium</taxon>
    </lineage>
</organism>
<protein>
    <submittedName>
        <fullName evidence="2">ABC-2 type transport system permease protein</fullName>
    </submittedName>
</protein>
<feature type="transmembrane region" description="Helical" evidence="1">
    <location>
        <begin position="23"/>
        <end position="44"/>
    </location>
</feature>
<name>A0A1G8TKZ6_9BACI</name>
<dbReference type="OrthoDB" id="138672at2"/>
<evidence type="ECO:0000313" key="2">
    <source>
        <dbReference type="EMBL" id="SDJ42198.1"/>
    </source>
</evidence>
<dbReference type="InterPro" id="IPR031599">
    <property type="entry name" value="ABC_tran_2"/>
</dbReference>
<sequence>MRNAYLLMEIMVKMEFLRKEKGGVWRGLFLVLAIPFAILLYNLFYALFKDMYQTLAVTGNETALLGLIFLMMTVLFIFTGFVPAINSFYLSENVEAYLPLPLKPYQIMLGKAANPLLTIYLWNLTITAPLLLMYMLQADSGVVFFLYVIVIWATLPILPFVLLSTLLMIVMRFINISKYKDRAKAMGGILSFLFILGINIVIRQDNGGNDEDVLTPMLQEGGLLSYITTYVPNAELAAVALGNPLSLQGLLAFVGFLSITVLGIFFFLYFSEKLYFKGVRGLSGGNRSSSSDKKRGSKQQSIFLTLSFRDIKTIIRTPVFFTQIIGHQFFAPLFLLVLLFLESNSFSFWRAGADDLNGNAVLAILLGFSAVIGATSTASTSSFSREGQTLAHFRYVPVTFEQLLYSKVAVAWTVPALAMSLFGVAFLVFVPLPLILWVSWLLFSYMILFVTTLIGVALDTDNPKLHWSSEEEVFQHRLINLLLLLFAAFAFAPMLLLLWKLPYMEHLLVSLPFVFIALSLYSYIGTRILKKRARLSFERMSG</sequence>
<keyword evidence="1" id="KW-0812">Transmembrane</keyword>
<keyword evidence="1" id="KW-1133">Transmembrane helix</keyword>
<feature type="transmembrane region" description="Helical" evidence="1">
    <location>
        <begin position="64"/>
        <end position="91"/>
    </location>
</feature>
<dbReference type="EMBL" id="FNEV01000005">
    <property type="protein sequence ID" value="SDJ42198.1"/>
    <property type="molecule type" value="Genomic_DNA"/>
</dbReference>
<evidence type="ECO:0000313" key="3">
    <source>
        <dbReference type="Proteomes" id="UP000199225"/>
    </source>
</evidence>
<dbReference type="AlphaFoldDB" id="A0A1G8TKZ6"/>
<feature type="transmembrane region" description="Helical" evidence="1">
    <location>
        <begin position="319"/>
        <end position="341"/>
    </location>
</feature>
<keyword evidence="3" id="KW-1185">Reference proteome</keyword>
<feature type="transmembrane region" description="Helical" evidence="1">
    <location>
        <begin position="142"/>
        <end position="171"/>
    </location>
</feature>
<keyword evidence="1" id="KW-0472">Membrane</keyword>
<dbReference type="Pfam" id="PF16949">
    <property type="entry name" value="ABC_tran_2"/>
    <property type="match status" value="1"/>
</dbReference>
<accession>A0A1G8TKZ6</accession>
<gene>
    <name evidence="2" type="ORF">SAMN04490247_1843</name>
</gene>
<feature type="transmembrane region" description="Helical" evidence="1">
    <location>
        <begin position="361"/>
        <end position="383"/>
    </location>
</feature>
<proteinExistence type="predicted"/>
<evidence type="ECO:0000256" key="1">
    <source>
        <dbReference type="SAM" id="Phobius"/>
    </source>
</evidence>
<feature type="transmembrane region" description="Helical" evidence="1">
    <location>
        <begin position="404"/>
        <end position="428"/>
    </location>
</feature>
<dbReference type="RefSeq" id="WP_093193572.1">
    <property type="nucleotide sequence ID" value="NZ_FNEV01000005.1"/>
</dbReference>
<dbReference type="Proteomes" id="UP000199225">
    <property type="component" value="Unassembled WGS sequence"/>
</dbReference>
<dbReference type="STRING" id="86666.SAMN04490247_1843"/>
<feature type="transmembrane region" description="Helical" evidence="1">
    <location>
        <begin position="478"/>
        <end position="501"/>
    </location>
</feature>
<feature type="transmembrane region" description="Helical" evidence="1">
    <location>
        <begin position="434"/>
        <end position="458"/>
    </location>
</feature>
<feature type="transmembrane region" description="Helical" evidence="1">
    <location>
        <begin position="112"/>
        <end position="136"/>
    </location>
</feature>
<feature type="transmembrane region" description="Helical" evidence="1">
    <location>
        <begin position="183"/>
        <end position="202"/>
    </location>
</feature>
<feature type="transmembrane region" description="Helical" evidence="1">
    <location>
        <begin position="507"/>
        <end position="524"/>
    </location>
</feature>
<feature type="transmembrane region" description="Helical" evidence="1">
    <location>
        <begin position="250"/>
        <end position="270"/>
    </location>
</feature>